<dbReference type="AlphaFoldDB" id="A0A090IBU5"/>
<dbReference type="Gene3D" id="3.30.420.10">
    <property type="entry name" value="Ribonuclease H-like superfamily/Ribonuclease H"/>
    <property type="match status" value="1"/>
</dbReference>
<accession>A0A090IBU5</accession>
<dbReference type="InterPro" id="IPR052183">
    <property type="entry name" value="IS_Transposase"/>
</dbReference>
<protein>
    <submittedName>
        <fullName evidence="2">Transposase, IS6 family</fullName>
    </submittedName>
</protein>
<dbReference type="InterPro" id="IPR032874">
    <property type="entry name" value="DDE_dom"/>
</dbReference>
<dbReference type="Proteomes" id="UP000032427">
    <property type="component" value="Plasmid pAWOD920"/>
</dbReference>
<dbReference type="KEGG" id="awd:AWOD_p920_79"/>
<keyword evidence="3" id="KW-1185">Reference proteome</keyword>
<geneLocation type="plasmid" evidence="2 3">
    <name>pAWOD920</name>
</geneLocation>
<dbReference type="PANTHER" id="PTHR35528">
    <property type="entry name" value="BLL1675 PROTEIN"/>
    <property type="match status" value="1"/>
</dbReference>
<dbReference type="InterPro" id="IPR012337">
    <property type="entry name" value="RNaseH-like_sf"/>
</dbReference>
<dbReference type="GO" id="GO:0003676">
    <property type="term" value="F:nucleic acid binding"/>
    <property type="evidence" value="ECO:0007669"/>
    <property type="project" value="InterPro"/>
</dbReference>
<feature type="domain" description="DDE" evidence="1">
    <location>
        <begin position="12"/>
        <end position="78"/>
    </location>
</feature>
<gene>
    <name evidence="2" type="ORF">AWOD_p920_79</name>
</gene>
<name>A0A090IBU5_9GAMM</name>
<dbReference type="SUPFAM" id="SSF53098">
    <property type="entry name" value="Ribonuclease H-like"/>
    <property type="match status" value="1"/>
</dbReference>
<reference evidence="3" key="1">
    <citation type="submission" date="2014-09" db="EMBL/GenBank/DDBJ databases">
        <authorList>
            <person name="Hjerde E."/>
        </authorList>
    </citation>
    <scope>NUCLEOTIDE SEQUENCE [LARGE SCALE GENOMIC DNA]</scope>
    <source>
        <strain evidence="3">06/09/139</strain>
        <plasmid evidence="3">pAWOD920</plasmid>
    </source>
</reference>
<dbReference type="Pfam" id="PF13610">
    <property type="entry name" value="DDE_Tnp_IS240"/>
    <property type="match status" value="1"/>
</dbReference>
<dbReference type="PANTHER" id="PTHR35528:SF3">
    <property type="entry name" value="BLL1675 PROTEIN"/>
    <property type="match status" value="1"/>
</dbReference>
<keyword evidence="2" id="KW-0614">Plasmid</keyword>
<dbReference type="PATRIC" id="fig|80852.17.peg.4243"/>
<organism evidence="2 3">
    <name type="scientific">Aliivibrio wodanis</name>
    <dbReference type="NCBI Taxonomy" id="80852"/>
    <lineage>
        <taxon>Bacteria</taxon>
        <taxon>Pseudomonadati</taxon>
        <taxon>Pseudomonadota</taxon>
        <taxon>Gammaproteobacteria</taxon>
        <taxon>Vibrionales</taxon>
        <taxon>Vibrionaceae</taxon>
        <taxon>Aliivibrio</taxon>
    </lineage>
</organism>
<evidence type="ECO:0000313" key="3">
    <source>
        <dbReference type="Proteomes" id="UP000032427"/>
    </source>
</evidence>
<dbReference type="InterPro" id="IPR036397">
    <property type="entry name" value="RNaseH_sf"/>
</dbReference>
<evidence type="ECO:0000313" key="2">
    <source>
        <dbReference type="EMBL" id="CED57997.1"/>
    </source>
</evidence>
<sequence length="153" mass="17728">MKARQKKRAVSSSWRMDETYIKIKGEWWYYYRAVDKSGDIVDFYLSKERDENAARAFLRKAIGNKGLPYKVVIDKSGALALHHINTLLWFSGVLMLSKVTIQKQKMVQALGWKSEADALSSMAGQETWTMIKRRQIIGDDLLPVWERFYAFAA</sequence>
<dbReference type="HOGENOM" id="CLU_067322_2_5_6"/>
<dbReference type="EMBL" id="LN554848">
    <property type="protein sequence ID" value="CED57997.1"/>
    <property type="molecule type" value="Genomic_DNA"/>
</dbReference>
<proteinExistence type="predicted"/>
<evidence type="ECO:0000259" key="1">
    <source>
        <dbReference type="Pfam" id="PF13610"/>
    </source>
</evidence>